<evidence type="ECO:0000256" key="1">
    <source>
        <dbReference type="ARBA" id="ARBA00010928"/>
    </source>
</evidence>
<comment type="caution">
    <text evidence="7">The sequence shown here is derived from an EMBL/GenBank/DDBJ whole genome shotgun (WGS) entry which is preliminary data.</text>
</comment>
<dbReference type="InterPro" id="IPR050984">
    <property type="entry name" value="Gfo/Idh/MocA_domain"/>
</dbReference>
<gene>
    <name evidence="7" type="ORF">LTR69_011018</name>
</gene>
<evidence type="ECO:0000259" key="6">
    <source>
        <dbReference type="Pfam" id="PF01408"/>
    </source>
</evidence>
<dbReference type="Proteomes" id="UP001345691">
    <property type="component" value="Unassembled WGS sequence"/>
</dbReference>
<dbReference type="SUPFAM" id="SSF51735">
    <property type="entry name" value="NAD(P)-binding Rossmann-fold domains"/>
    <property type="match status" value="1"/>
</dbReference>
<dbReference type="InterPro" id="IPR000683">
    <property type="entry name" value="Gfo/Idh/MocA-like_OxRdtase_N"/>
</dbReference>
<dbReference type="Pfam" id="PF01408">
    <property type="entry name" value="GFO_IDH_MocA"/>
    <property type="match status" value="1"/>
</dbReference>
<dbReference type="SUPFAM" id="SSF55347">
    <property type="entry name" value="Glyceraldehyde-3-phosphate dehydrogenase-like, C-terminal domain"/>
    <property type="match status" value="1"/>
</dbReference>
<organism evidence="7 8">
    <name type="scientific">Exophiala sideris</name>
    <dbReference type="NCBI Taxonomy" id="1016849"/>
    <lineage>
        <taxon>Eukaryota</taxon>
        <taxon>Fungi</taxon>
        <taxon>Dikarya</taxon>
        <taxon>Ascomycota</taxon>
        <taxon>Pezizomycotina</taxon>
        <taxon>Eurotiomycetes</taxon>
        <taxon>Chaetothyriomycetidae</taxon>
        <taxon>Chaetothyriales</taxon>
        <taxon>Herpotrichiellaceae</taxon>
        <taxon>Exophiala</taxon>
    </lineage>
</organism>
<feature type="domain" description="Gfo/Idh/MocA-like oxidoreductase N-terminal" evidence="6">
    <location>
        <begin position="48"/>
        <end position="149"/>
    </location>
</feature>
<dbReference type="EMBL" id="JAVRRF010000044">
    <property type="protein sequence ID" value="KAK5049617.1"/>
    <property type="molecule type" value="Genomic_DNA"/>
</dbReference>
<dbReference type="EC" id="1.1.1.179" evidence="3"/>
<dbReference type="Gene3D" id="3.30.360.10">
    <property type="entry name" value="Dihydrodipicolinate Reductase, domain 2"/>
    <property type="match status" value="1"/>
</dbReference>
<evidence type="ECO:0000313" key="8">
    <source>
        <dbReference type="Proteomes" id="UP001345691"/>
    </source>
</evidence>
<protein>
    <recommendedName>
        <fullName evidence="3">D-xylose 1-dehydrogenase (NADP(+), D-xylono-1,5-lactone-forming)</fullName>
        <ecNumber evidence="3">1.1.1.179</ecNumber>
    </recommendedName>
    <alternativeName>
        <fullName evidence="4">D-xylose-NADP dehydrogenase</fullName>
    </alternativeName>
</protein>
<sequence length="396" mass="43918">MALVIQAYTFLYQYANSWLHATPAKNKSSKALKMGVLSSAQINAAAAIHPAETHPDVILYAIASRDADTAAKSAKSYAFQKSYGSYQALLEDPEVDFVYISVPNGLHYEWASKALKAGKHVLLEKPFTSNAAEAEALVREADQANLVLEEAFHWQFHPAAHLWRALVESGEYGRQIISTNAKMTASPGVPDGDIRWQFDLAGGSLMDATYALSFTRYILRAGMPEKILSAVARPYDKDKRVDAAMTTTLLFKDQSGESVHSRVYTDIARGWLGGVIPRVWELPQIEVETDKCHIVFYNAMMPHLYHYISITDKATSTITYKHQYSGGPVWGNVQTSVGVGGASYWSTYRYQLEAFVTKLQGGEPAYWVTNEESIKQMQTIDQIYSAAGLPIRPGKV</sequence>
<evidence type="ECO:0000313" key="7">
    <source>
        <dbReference type="EMBL" id="KAK5049617.1"/>
    </source>
</evidence>
<evidence type="ECO:0000256" key="5">
    <source>
        <dbReference type="ARBA" id="ARBA00049233"/>
    </source>
</evidence>
<name>A0ABR0IW33_9EURO</name>
<keyword evidence="8" id="KW-1185">Reference proteome</keyword>
<evidence type="ECO:0000256" key="2">
    <source>
        <dbReference type="ARBA" id="ARBA00023002"/>
    </source>
</evidence>
<proteinExistence type="inferred from homology"/>
<dbReference type="Gene3D" id="3.40.50.720">
    <property type="entry name" value="NAD(P)-binding Rossmann-like Domain"/>
    <property type="match status" value="1"/>
</dbReference>
<dbReference type="PANTHER" id="PTHR22604">
    <property type="entry name" value="OXIDOREDUCTASES"/>
    <property type="match status" value="1"/>
</dbReference>
<comment type="similarity">
    <text evidence="1">Belongs to the Gfo/Idh/MocA family.</text>
</comment>
<accession>A0ABR0IW33</accession>
<reference evidence="7 8" key="1">
    <citation type="submission" date="2023-08" db="EMBL/GenBank/DDBJ databases">
        <title>Black Yeasts Isolated from many extreme environments.</title>
        <authorList>
            <person name="Coleine C."/>
            <person name="Stajich J.E."/>
            <person name="Selbmann L."/>
        </authorList>
    </citation>
    <scope>NUCLEOTIDE SEQUENCE [LARGE SCALE GENOMIC DNA]</scope>
    <source>
        <strain evidence="7 8">CCFEE 6328</strain>
    </source>
</reference>
<dbReference type="PANTHER" id="PTHR22604:SF105">
    <property type="entry name" value="TRANS-1,2-DIHYDROBENZENE-1,2-DIOL DEHYDROGENASE"/>
    <property type="match status" value="1"/>
</dbReference>
<evidence type="ECO:0000256" key="3">
    <source>
        <dbReference type="ARBA" id="ARBA00038984"/>
    </source>
</evidence>
<evidence type="ECO:0000256" key="4">
    <source>
        <dbReference type="ARBA" id="ARBA00042988"/>
    </source>
</evidence>
<comment type="catalytic activity">
    <reaction evidence="5">
        <text>D-xylose + NADP(+) = D-xylono-1,5-lactone + NADPH + H(+)</text>
        <dbReference type="Rhea" id="RHEA:22000"/>
        <dbReference type="ChEBI" id="CHEBI:15378"/>
        <dbReference type="ChEBI" id="CHEBI:15867"/>
        <dbReference type="ChEBI" id="CHEBI:53455"/>
        <dbReference type="ChEBI" id="CHEBI:57783"/>
        <dbReference type="ChEBI" id="CHEBI:58349"/>
        <dbReference type="EC" id="1.1.1.179"/>
    </reaction>
</comment>
<dbReference type="InterPro" id="IPR036291">
    <property type="entry name" value="NAD(P)-bd_dom_sf"/>
</dbReference>
<keyword evidence="2" id="KW-0560">Oxidoreductase</keyword>